<evidence type="ECO:0000256" key="3">
    <source>
        <dbReference type="SAM" id="MobiDB-lite"/>
    </source>
</evidence>
<evidence type="ECO:0000256" key="2">
    <source>
        <dbReference type="ARBA" id="ARBA00023054"/>
    </source>
</evidence>
<comment type="caution">
    <text evidence="5">The sequence shown here is derived from an EMBL/GenBank/DDBJ whole genome shotgun (WGS) entry which is preliminary data.</text>
</comment>
<feature type="compositionally biased region" description="Basic and acidic residues" evidence="3">
    <location>
        <begin position="327"/>
        <end position="396"/>
    </location>
</feature>
<feature type="compositionally biased region" description="Polar residues" evidence="3">
    <location>
        <begin position="403"/>
        <end position="412"/>
    </location>
</feature>
<feature type="compositionally biased region" description="Low complexity" evidence="3">
    <location>
        <begin position="666"/>
        <end position="681"/>
    </location>
</feature>
<name>A0AAE0YTI6_9GAST</name>
<dbReference type="InterPro" id="IPR028933">
    <property type="entry name" value="Lebercilin_dom"/>
</dbReference>
<dbReference type="PANTHER" id="PTHR16650">
    <property type="entry name" value="C21ORF13-RELATED"/>
    <property type="match status" value="1"/>
</dbReference>
<dbReference type="InterPro" id="IPR026188">
    <property type="entry name" value="Lebercilin-like"/>
</dbReference>
<comment type="similarity">
    <text evidence="1">Belongs to the LCA5 family.</text>
</comment>
<proteinExistence type="inferred from homology"/>
<feature type="domain" description="Lebercilin" evidence="4">
    <location>
        <begin position="92"/>
        <end position="284"/>
    </location>
</feature>
<feature type="compositionally biased region" description="Polar residues" evidence="3">
    <location>
        <begin position="733"/>
        <end position="758"/>
    </location>
</feature>
<feature type="compositionally biased region" description="Polar residues" evidence="3">
    <location>
        <begin position="91"/>
        <end position="101"/>
    </location>
</feature>
<feature type="compositionally biased region" description="Basic and acidic residues" evidence="3">
    <location>
        <begin position="80"/>
        <end position="89"/>
    </location>
</feature>
<evidence type="ECO:0000256" key="1">
    <source>
        <dbReference type="ARBA" id="ARBA00010229"/>
    </source>
</evidence>
<keyword evidence="2" id="KW-0175">Coiled coil</keyword>
<dbReference type="GO" id="GO:0005930">
    <property type="term" value="C:axoneme"/>
    <property type="evidence" value="ECO:0007669"/>
    <property type="project" value="TreeGrafter"/>
</dbReference>
<dbReference type="EMBL" id="JAWDGP010005428">
    <property type="protein sequence ID" value="KAK3756984.1"/>
    <property type="molecule type" value="Genomic_DNA"/>
</dbReference>
<feature type="compositionally biased region" description="Polar residues" evidence="3">
    <location>
        <begin position="612"/>
        <end position="622"/>
    </location>
</feature>
<sequence length="821" mass="95319">MSTYSGGSRDSPGRYSDDFVSDDDRRSESTPRRKDDPGYYHNRLRGGRGRGAISKGRGRGQLQGRKRGGLRGRGNSRNSEPADMRRHGLDNVTTRVMSASRNKINELRNQVEELKLKMRDLEQENKLYQKLQYRQEKAIRSFEDKENDLPNIIDKHNNEVRSLKEQNRRLKEKHDKTDRYLRDAEDELERVKRKMIRYKKMCDEKELPEREELSRKVTKAELDMEERDVKIKELQRHIESLKKNHRHELGIEAARQRELKKQLEEATEKTSALENVVKEKDKALDYNNIYSNPNRNRSRTRDSSPMESPGRSRARVKSKASSLTDLTPRDKAKFYAEKKRAELLKQKEIKAEQEKKKRQKWEEEEREREAREKEERDAREEREREEKEEREREEAAIRVATPPQFNFRSIDQSLEEREREEQERRKKEEQRVQREKEAKFELERKRIELENRRDQEHKERKERQELERRNKEREEREKREKEEGERREREREEQERRAKLERERIDNDLTLIEERRKKDELLRKLQAMDTLGSAGNDPLQQSSFTPGSSSPSRRSKESSRVGGGDGFDSASKKSDPKEYSFTNPVKNLHKGVPSHDVSHIQRQPQLGRKPTTLPTGSGSGQDDNAGYQPSFGPPGVVRSGPKATNTSKTLSIFDDDDDVGAFKIPANSSKTTTANSKKSSNLLENLFGPQASSNNNSSKNTLSRKIEDDKTFFVTSQASPSPTLDAKRKGDLNNDSTTFPWDSKNTSPAKPSNKFSFENSKKENSATLFGGGAALIDDDFSSANGKVLPRRRQQANLNTFSSKPSVVALDNFDDDLEEVVL</sequence>
<feature type="region of interest" description="Disordered" evidence="3">
    <location>
        <begin position="278"/>
        <end position="760"/>
    </location>
</feature>
<dbReference type="Pfam" id="PF15619">
    <property type="entry name" value="Lebercilin"/>
    <property type="match status" value="1"/>
</dbReference>
<reference evidence="5" key="1">
    <citation type="journal article" date="2023" name="G3 (Bethesda)">
        <title>A reference genome for the long-term kleptoplast-retaining sea slug Elysia crispata morphotype clarki.</title>
        <authorList>
            <person name="Eastman K.E."/>
            <person name="Pendleton A.L."/>
            <person name="Shaikh M.A."/>
            <person name="Suttiyut T."/>
            <person name="Ogas R."/>
            <person name="Tomko P."/>
            <person name="Gavelis G."/>
            <person name="Widhalm J.R."/>
            <person name="Wisecaver J.H."/>
        </authorList>
    </citation>
    <scope>NUCLEOTIDE SEQUENCE</scope>
    <source>
        <strain evidence="5">ECLA1</strain>
    </source>
</reference>
<keyword evidence="6" id="KW-1185">Reference proteome</keyword>
<gene>
    <name evidence="5" type="ORF">RRG08_063176</name>
</gene>
<organism evidence="5 6">
    <name type="scientific">Elysia crispata</name>
    <name type="common">lettuce slug</name>
    <dbReference type="NCBI Taxonomy" id="231223"/>
    <lineage>
        <taxon>Eukaryota</taxon>
        <taxon>Metazoa</taxon>
        <taxon>Spiralia</taxon>
        <taxon>Lophotrochozoa</taxon>
        <taxon>Mollusca</taxon>
        <taxon>Gastropoda</taxon>
        <taxon>Heterobranchia</taxon>
        <taxon>Euthyneura</taxon>
        <taxon>Panpulmonata</taxon>
        <taxon>Sacoglossa</taxon>
        <taxon>Placobranchoidea</taxon>
        <taxon>Plakobranchidae</taxon>
        <taxon>Elysia</taxon>
    </lineage>
</organism>
<dbReference type="AlphaFoldDB" id="A0AAE0YTI6"/>
<evidence type="ECO:0000313" key="6">
    <source>
        <dbReference type="Proteomes" id="UP001283361"/>
    </source>
</evidence>
<feature type="compositionally biased region" description="Polar residues" evidence="3">
    <location>
        <begin position="713"/>
        <end position="722"/>
    </location>
</feature>
<evidence type="ECO:0000313" key="5">
    <source>
        <dbReference type="EMBL" id="KAK3756984.1"/>
    </source>
</evidence>
<feature type="compositionally biased region" description="Low complexity" evidence="3">
    <location>
        <begin position="542"/>
        <end position="552"/>
    </location>
</feature>
<protein>
    <recommendedName>
        <fullName evidence="4">Lebercilin domain-containing protein</fullName>
    </recommendedName>
</protein>
<feature type="compositionally biased region" description="Basic and acidic residues" evidence="3">
    <location>
        <begin position="11"/>
        <end position="38"/>
    </location>
</feature>
<feature type="region of interest" description="Disordered" evidence="3">
    <location>
        <begin position="1"/>
        <end position="101"/>
    </location>
</feature>
<accession>A0AAE0YTI6</accession>
<dbReference type="PANTHER" id="PTHR16650:SF6">
    <property type="entry name" value="GH21622P"/>
    <property type="match status" value="1"/>
</dbReference>
<dbReference type="GO" id="GO:0042073">
    <property type="term" value="P:intraciliary transport"/>
    <property type="evidence" value="ECO:0007669"/>
    <property type="project" value="TreeGrafter"/>
</dbReference>
<feature type="compositionally biased region" description="Basic and acidic residues" evidence="3">
    <location>
        <begin position="414"/>
        <end position="523"/>
    </location>
</feature>
<dbReference type="Proteomes" id="UP001283361">
    <property type="component" value="Unassembled WGS sequence"/>
</dbReference>
<evidence type="ECO:0000259" key="4">
    <source>
        <dbReference type="Pfam" id="PF15619"/>
    </source>
</evidence>